<evidence type="ECO:0000313" key="4">
    <source>
        <dbReference type="Proteomes" id="UP000051647"/>
    </source>
</evidence>
<comment type="caution">
    <text evidence="3">The sequence shown here is derived from an EMBL/GenBank/DDBJ whole genome shotgun (WGS) entry which is preliminary data.</text>
</comment>
<dbReference type="GO" id="GO:0009236">
    <property type="term" value="P:cobalamin biosynthetic process"/>
    <property type="evidence" value="ECO:0007669"/>
    <property type="project" value="InterPro"/>
</dbReference>
<dbReference type="OrthoDB" id="9781023at2"/>
<dbReference type="PATRIC" id="fig|1423815.3.peg.993"/>
<dbReference type="EMBL" id="AZFA01000002">
    <property type="protein sequence ID" value="KRL68231.1"/>
    <property type="molecule type" value="Genomic_DNA"/>
</dbReference>
<dbReference type="Proteomes" id="UP000051647">
    <property type="component" value="Unassembled WGS sequence"/>
</dbReference>
<dbReference type="InterPro" id="IPR002750">
    <property type="entry name" value="CobE/GbiG_C"/>
</dbReference>
<protein>
    <submittedName>
        <fullName evidence="3">CbiG domain-containing protein</fullName>
    </submittedName>
</protein>
<dbReference type="PANTHER" id="PTHR37477:SF1">
    <property type="entry name" value="COBALT-PRECORRIN-5A HYDROLASE"/>
    <property type="match status" value="1"/>
</dbReference>
<dbReference type="AlphaFoldDB" id="A0A0R1SG08"/>
<dbReference type="Gene3D" id="3.30.420.180">
    <property type="entry name" value="CobE/GbiG C-terminal domain"/>
    <property type="match status" value="1"/>
</dbReference>
<evidence type="ECO:0000259" key="2">
    <source>
        <dbReference type="Pfam" id="PF11760"/>
    </source>
</evidence>
<feature type="domain" description="Cobalamin synthesis G N-terminal" evidence="2">
    <location>
        <begin position="59"/>
        <end position="139"/>
    </location>
</feature>
<evidence type="ECO:0000313" key="3">
    <source>
        <dbReference type="EMBL" id="KRL68231.1"/>
    </source>
</evidence>
<dbReference type="SUPFAM" id="SSF159672">
    <property type="entry name" value="CbiG N-terminal domain-like"/>
    <property type="match status" value="1"/>
</dbReference>
<organism evidence="3 4">
    <name type="scientific">Companilactobacillus versmoldensis DSM 14857 = KCTC 3814</name>
    <dbReference type="NCBI Taxonomy" id="1423815"/>
    <lineage>
        <taxon>Bacteria</taxon>
        <taxon>Bacillati</taxon>
        <taxon>Bacillota</taxon>
        <taxon>Bacilli</taxon>
        <taxon>Lactobacillales</taxon>
        <taxon>Lactobacillaceae</taxon>
        <taxon>Companilactobacillus</taxon>
    </lineage>
</organism>
<dbReference type="InterPro" id="IPR038029">
    <property type="entry name" value="GbiG_N_sf"/>
</dbReference>
<accession>A0A0R1SG08</accession>
<dbReference type="RefSeq" id="WP_010624070.1">
    <property type="nucleotide sequence ID" value="NZ_AZFA01000002.1"/>
</dbReference>
<reference evidence="3 4" key="1">
    <citation type="journal article" date="2015" name="Genome Announc.">
        <title>Expanding the biotechnology potential of lactobacilli through comparative genomics of 213 strains and associated genera.</title>
        <authorList>
            <person name="Sun Z."/>
            <person name="Harris H.M."/>
            <person name="McCann A."/>
            <person name="Guo C."/>
            <person name="Argimon S."/>
            <person name="Zhang W."/>
            <person name="Yang X."/>
            <person name="Jeffery I.B."/>
            <person name="Cooney J.C."/>
            <person name="Kagawa T.F."/>
            <person name="Liu W."/>
            <person name="Song Y."/>
            <person name="Salvetti E."/>
            <person name="Wrobel A."/>
            <person name="Rasinkangas P."/>
            <person name="Parkhill J."/>
            <person name="Rea M.C."/>
            <person name="O'Sullivan O."/>
            <person name="Ritari J."/>
            <person name="Douillard F.P."/>
            <person name="Paul Ross R."/>
            <person name="Yang R."/>
            <person name="Briner A.E."/>
            <person name="Felis G.E."/>
            <person name="de Vos W.M."/>
            <person name="Barrangou R."/>
            <person name="Klaenhammer T.R."/>
            <person name="Caufield P.W."/>
            <person name="Cui Y."/>
            <person name="Zhang H."/>
            <person name="O'Toole P.W."/>
        </authorList>
    </citation>
    <scope>NUCLEOTIDE SEQUENCE [LARGE SCALE GENOMIC DNA]</scope>
    <source>
        <strain evidence="3 4">DSM 14857</strain>
    </source>
</reference>
<dbReference type="InterPro" id="IPR052553">
    <property type="entry name" value="CbiG_hydrolase"/>
</dbReference>
<sequence>MLTNDPSIAIVSITNAGTKIGIQIKQALKNLLQVHLYAPERISNNQVDHSIAKGEFTPTVQQLFKQVDCLIMIMATGISIRTISPVIQDKTTDPAVLVIDELGQHVISLLSGHVGGANQWTQKIAEILKADPVITTATDTEKVASLDLLAKNLHAWYPNFKENTKLINRKLAEKERVYLYIEDYFLPKVHMLKGFTIITKNQIPEATDAPVVVVSDQTDFDKQVNTIHVVPKLNVLGVGCRKNVTCEMMQTTFAMFMSINHLAWSSINTICSIDLKKNEPAIQYLAKTLNAQTEFHSAEELSVVDVNYPSSEFVKKTVGVGNVASSSANFVSGNIVAIKQFTGKEITMAMSHQ</sequence>
<dbReference type="SUPFAM" id="SSF159664">
    <property type="entry name" value="CobE/GbiG C-terminal domain-like"/>
    <property type="match status" value="1"/>
</dbReference>
<dbReference type="STRING" id="1423815.FC27_GL000973"/>
<proteinExistence type="predicted"/>
<name>A0A0R1SG08_9LACO</name>
<dbReference type="Gene3D" id="3.40.50.11220">
    <property type="match status" value="1"/>
</dbReference>
<dbReference type="PANTHER" id="PTHR37477">
    <property type="entry name" value="COBALT-PRECORRIN-5A HYDROLASE"/>
    <property type="match status" value="1"/>
</dbReference>
<gene>
    <name evidence="3" type="ORF">FC27_GL000973</name>
</gene>
<dbReference type="InterPro" id="IPR036518">
    <property type="entry name" value="CobE/GbiG_C_sf"/>
</dbReference>
<evidence type="ECO:0000259" key="1">
    <source>
        <dbReference type="Pfam" id="PF01890"/>
    </source>
</evidence>
<dbReference type="Pfam" id="PF01890">
    <property type="entry name" value="CbiG_C"/>
    <property type="match status" value="1"/>
</dbReference>
<feature type="domain" description="CobE/GbiG C-terminal" evidence="1">
    <location>
        <begin position="235"/>
        <end position="350"/>
    </location>
</feature>
<dbReference type="InterPro" id="IPR021744">
    <property type="entry name" value="CbiG_N"/>
</dbReference>
<keyword evidence="4" id="KW-1185">Reference proteome</keyword>
<dbReference type="eggNOG" id="COG2073">
    <property type="taxonomic scope" value="Bacteria"/>
</dbReference>
<dbReference type="Pfam" id="PF11760">
    <property type="entry name" value="CbiG_N"/>
    <property type="match status" value="1"/>
</dbReference>